<feature type="domain" description="C2H2-type" evidence="6">
    <location>
        <begin position="170"/>
        <end position="192"/>
    </location>
</feature>
<gene>
    <name evidence="7" type="ORF">J437_LFUL010872</name>
</gene>
<evidence type="ECO:0000256" key="5">
    <source>
        <dbReference type="PROSITE-ProRule" id="PRU00042"/>
    </source>
</evidence>
<dbReference type="PANTHER" id="PTHR24379">
    <property type="entry name" value="KRAB AND ZINC FINGER DOMAIN-CONTAINING"/>
    <property type="match status" value="1"/>
</dbReference>
<dbReference type="GO" id="GO:0008270">
    <property type="term" value="F:zinc ion binding"/>
    <property type="evidence" value="ECO:0007669"/>
    <property type="project" value="UniProtKB-KW"/>
</dbReference>
<keyword evidence="4" id="KW-0862">Zinc</keyword>
<name>A0A8K0K9C0_LADFU</name>
<dbReference type="SMART" id="SM00355">
    <property type="entry name" value="ZnF_C2H2"/>
    <property type="match status" value="5"/>
</dbReference>
<dbReference type="Proteomes" id="UP000792457">
    <property type="component" value="Unassembled WGS sequence"/>
</dbReference>
<comment type="caution">
    <text evidence="7">The sequence shown here is derived from an EMBL/GenBank/DDBJ whole genome shotgun (WGS) entry which is preliminary data.</text>
</comment>
<evidence type="ECO:0000256" key="2">
    <source>
        <dbReference type="ARBA" id="ARBA00022737"/>
    </source>
</evidence>
<evidence type="ECO:0000256" key="1">
    <source>
        <dbReference type="ARBA" id="ARBA00022723"/>
    </source>
</evidence>
<dbReference type="PANTHER" id="PTHR24379:SF121">
    <property type="entry name" value="C2H2-TYPE DOMAIN-CONTAINING PROTEIN"/>
    <property type="match status" value="1"/>
</dbReference>
<dbReference type="PROSITE" id="PS50157">
    <property type="entry name" value="ZINC_FINGER_C2H2_2"/>
    <property type="match status" value="3"/>
</dbReference>
<keyword evidence="3 5" id="KW-0863">Zinc-finger</keyword>
<reference evidence="7" key="1">
    <citation type="submission" date="2013-04" db="EMBL/GenBank/DDBJ databases">
        <authorList>
            <person name="Qu J."/>
            <person name="Murali S.C."/>
            <person name="Bandaranaike D."/>
            <person name="Bellair M."/>
            <person name="Blankenburg K."/>
            <person name="Chao H."/>
            <person name="Dinh H."/>
            <person name="Doddapaneni H."/>
            <person name="Downs B."/>
            <person name="Dugan-Rocha S."/>
            <person name="Elkadiri S."/>
            <person name="Gnanaolivu R.D."/>
            <person name="Hernandez B."/>
            <person name="Javaid M."/>
            <person name="Jayaseelan J.C."/>
            <person name="Lee S."/>
            <person name="Li M."/>
            <person name="Ming W."/>
            <person name="Munidasa M."/>
            <person name="Muniz J."/>
            <person name="Nguyen L."/>
            <person name="Ongeri F."/>
            <person name="Osuji N."/>
            <person name="Pu L.-L."/>
            <person name="Puazo M."/>
            <person name="Qu C."/>
            <person name="Quiroz J."/>
            <person name="Raj R."/>
            <person name="Weissenberger G."/>
            <person name="Xin Y."/>
            <person name="Zou X."/>
            <person name="Han Y."/>
            <person name="Richards S."/>
            <person name="Worley K."/>
            <person name="Muzny D."/>
            <person name="Gibbs R."/>
        </authorList>
    </citation>
    <scope>NUCLEOTIDE SEQUENCE</scope>
    <source>
        <strain evidence="7">Sampled in the wild</strain>
    </source>
</reference>
<dbReference type="OrthoDB" id="427030at2759"/>
<dbReference type="AlphaFoldDB" id="A0A8K0K9C0"/>
<dbReference type="Pfam" id="PF12874">
    <property type="entry name" value="zf-met"/>
    <property type="match status" value="1"/>
</dbReference>
<keyword evidence="8" id="KW-1185">Reference proteome</keyword>
<reference evidence="7" key="2">
    <citation type="submission" date="2017-10" db="EMBL/GenBank/DDBJ databases">
        <title>Ladona fulva Genome sequencing and assembly.</title>
        <authorList>
            <person name="Murali S."/>
            <person name="Richards S."/>
            <person name="Bandaranaike D."/>
            <person name="Bellair M."/>
            <person name="Blankenburg K."/>
            <person name="Chao H."/>
            <person name="Dinh H."/>
            <person name="Doddapaneni H."/>
            <person name="Dugan-Rocha S."/>
            <person name="Elkadiri S."/>
            <person name="Gnanaolivu R."/>
            <person name="Hernandez B."/>
            <person name="Skinner E."/>
            <person name="Javaid M."/>
            <person name="Lee S."/>
            <person name="Li M."/>
            <person name="Ming W."/>
            <person name="Munidasa M."/>
            <person name="Muniz J."/>
            <person name="Nguyen L."/>
            <person name="Hughes D."/>
            <person name="Osuji N."/>
            <person name="Pu L.-L."/>
            <person name="Puazo M."/>
            <person name="Qu C."/>
            <person name="Quiroz J."/>
            <person name="Raj R."/>
            <person name="Weissenberger G."/>
            <person name="Xin Y."/>
            <person name="Zou X."/>
            <person name="Han Y."/>
            <person name="Worley K."/>
            <person name="Muzny D."/>
            <person name="Gibbs R."/>
        </authorList>
    </citation>
    <scope>NUCLEOTIDE SEQUENCE</scope>
    <source>
        <strain evidence="7">Sampled in the wild</strain>
    </source>
</reference>
<dbReference type="PROSITE" id="PS00028">
    <property type="entry name" value="ZINC_FINGER_C2H2_1"/>
    <property type="match status" value="2"/>
</dbReference>
<accession>A0A8K0K9C0</accession>
<dbReference type="EMBL" id="KZ308472">
    <property type="protein sequence ID" value="KAG8230243.1"/>
    <property type="molecule type" value="Genomic_DNA"/>
</dbReference>
<dbReference type="Pfam" id="PF00096">
    <property type="entry name" value="zf-C2H2"/>
    <property type="match status" value="2"/>
</dbReference>
<evidence type="ECO:0000313" key="8">
    <source>
        <dbReference type="Proteomes" id="UP000792457"/>
    </source>
</evidence>
<evidence type="ECO:0000256" key="4">
    <source>
        <dbReference type="ARBA" id="ARBA00022833"/>
    </source>
</evidence>
<evidence type="ECO:0000313" key="7">
    <source>
        <dbReference type="EMBL" id="KAG8230243.1"/>
    </source>
</evidence>
<sequence>MLQMESDSEGFLDKFIYMDQHNQDNHCCKFCDFRTPANEDLRSHLSAKHKEYKCSICQEKFFNLEEIRLHIREEHLTRWTCQICDKSFANETQYKSHCNIHLGINSEEICHEISVEKSQKAIFDESGESLAATSIHKSQKHLKCLFCDFSSADNDTLNVHLRCHVTIEILQCRECGVCFDHKEQLEKHKIAHKKVYYQCGVCDTKSQSKKFIIKHPFDEIG</sequence>
<feature type="domain" description="C2H2-type" evidence="6">
    <location>
        <begin position="52"/>
        <end position="75"/>
    </location>
</feature>
<dbReference type="SUPFAM" id="SSF57667">
    <property type="entry name" value="beta-beta-alpha zinc fingers"/>
    <property type="match status" value="1"/>
</dbReference>
<dbReference type="InterPro" id="IPR013087">
    <property type="entry name" value="Znf_C2H2_type"/>
</dbReference>
<keyword evidence="1" id="KW-0479">Metal-binding</keyword>
<dbReference type="InterPro" id="IPR036236">
    <property type="entry name" value="Znf_C2H2_sf"/>
</dbReference>
<organism evidence="7 8">
    <name type="scientific">Ladona fulva</name>
    <name type="common">Scarce chaser dragonfly</name>
    <name type="synonym">Libellula fulva</name>
    <dbReference type="NCBI Taxonomy" id="123851"/>
    <lineage>
        <taxon>Eukaryota</taxon>
        <taxon>Metazoa</taxon>
        <taxon>Ecdysozoa</taxon>
        <taxon>Arthropoda</taxon>
        <taxon>Hexapoda</taxon>
        <taxon>Insecta</taxon>
        <taxon>Pterygota</taxon>
        <taxon>Palaeoptera</taxon>
        <taxon>Odonata</taxon>
        <taxon>Epiprocta</taxon>
        <taxon>Anisoptera</taxon>
        <taxon>Libelluloidea</taxon>
        <taxon>Libellulidae</taxon>
        <taxon>Ladona</taxon>
    </lineage>
</organism>
<keyword evidence="2" id="KW-0677">Repeat</keyword>
<dbReference type="Gene3D" id="3.30.160.60">
    <property type="entry name" value="Classic Zinc Finger"/>
    <property type="match status" value="2"/>
</dbReference>
<feature type="domain" description="C2H2-type" evidence="6">
    <location>
        <begin position="79"/>
        <end position="106"/>
    </location>
</feature>
<proteinExistence type="predicted"/>
<evidence type="ECO:0000256" key="3">
    <source>
        <dbReference type="ARBA" id="ARBA00022771"/>
    </source>
</evidence>
<evidence type="ECO:0000259" key="6">
    <source>
        <dbReference type="PROSITE" id="PS50157"/>
    </source>
</evidence>
<protein>
    <recommendedName>
        <fullName evidence="6">C2H2-type domain-containing protein</fullName>
    </recommendedName>
</protein>